<evidence type="ECO:0000256" key="8">
    <source>
        <dbReference type="ARBA" id="ARBA00022827"/>
    </source>
</evidence>
<dbReference type="Proteomes" id="UP001498771">
    <property type="component" value="Unassembled WGS sequence"/>
</dbReference>
<dbReference type="EC" id="2.7.7.2" evidence="2"/>
<evidence type="ECO:0000313" key="15">
    <source>
        <dbReference type="Proteomes" id="UP001498771"/>
    </source>
</evidence>
<evidence type="ECO:0000259" key="13">
    <source>
        <dbReference type="Pfam" id="PF01507"/>
    </source>
</evidence>
<keyword evidence="7" id="KW-0547">Nucleotide-binding</keyword>
<evidence type="ECO:0000256" key="11">
    <source>
        <dbReference type="ARBA" id="ARBA00031871"/>
    </source>
</evidence>
<evidence type="ECO:0000256" key="10">
    <source>
        <dbReference type="ARBA" id="ARBA00031145"/>
    </source>
</evidence>
<evidence type="ECO:0000256" key="4">
    <source>
        <dbReference type="ARBA" id="ARBA00022643"/>
    </source>
</evidence>
<sequence>MLVLLLASIHYHKAEYAPQRIHSVYVQSANAFEEVDEFVMECGEQYSLDLIRVPGPMKAAFEKFLSARPQIKAIMVGTRRTDPNGAGLGDFDETDGGWPRFMRIQPVIEWQYEEVWFFLREVGIKYCVLYDLGYTSLGGTTDTFKNPALRVGEEYLPAHELEDGTKERMGRA</sequence>
<evidence type="ECO:0000256" key="2">
    <source>
        <dbReference type="ARBA" id="ARBA00012393"/>
    </source>
</evidence>
<keyword evidence="8" id="KW-0274">FAD</keyword>
<evidence type="ECO:0000313" key="14">
    <source>
        <dbReference type="EMBL" id="KAK7202569.1"/>
    </source>
</evidence>
<dbReference type="CDD" id="cd23948">
    <property type="entry name" value="FAD_synthase"/>
    <property type="match status" value="1"/>
</dbReference>
<evidence type="ECO:0000256" key="6">
    <source>
        <dbReference type="ARBA" id="ARBA00022695"/>
    </source>
</evidence>
<evidence type="ECO:0000256" key="3">
    <source>
        <dbReference type="ARBA" id="ARBA00022630"/>
    </source>
</evidence>
<keyword evidence="5" id="KW-0808">Transferase</keyword>
<dbReference type="InterPro" id="IPR002500">
    <property type="entry name" value="PAPS_reduct_dom"/>
</dbReference>
<comment type="pathway">
    <text evidence="1">Cofactor biosynthesis; FAD biosynthesis; FAD from FMN: step 1/1.</text>
</comment>
<evidence type="ECO:0000256" key="7">
    <source>
        <dbReference type="ARBA" id="ARBA00022741"/>
    </source>
</evidence>
<gene>
    <name evidence="14" type="ORF">BZA70DRAFT_285398</name>
</gene>
<protein>
    <recommendedName>
        <fullName evidence="2">FAD synthase</fullName>
        <ecNumber evidence="2">2.7.7.2</ecNumber>
    </recommendedName>
    <alternativeName>
        <fullName evidence="10">FAD pyrophosphorylase</fullName>
    </alternativeName>
    <alternativeName>
        <fullName evidence="11">FMN adenylyltransferase</fullName>
    </alternativeName>
</protein>
<dbReference type="PANTHER" id="PTHR23293">
    <property type="entry name" value="FAD SYNTHETASE-RELATED FMN ADENYLYLTRANSFERASE"/>
    <property type="match status" value="1"/>
</dbReference>
<keyword evidence="3" id="KW-0285">Flavoprotein</keyword>
<dbReference type="PANTHER" id="PTHR23293:SF9">
    <property type="entry name" value="FAD SYNTHASE"/>
    <property type="match status" value="1"/>
</dbReference>
<comment type="catalytic activity">
    <reaction evidence="12">
        <text>FMN + ATP + H(+) = FAD + diphosphate</text>
        <dbReference type="Rhea" id="RHEA:17237"/>
        <dbReference type="ChEBI" id="CHEBI:15378"/>
        <dbReference type="ChEBI" id="CHEBI:30616"/>
        <dbReference type="ChEBI" id="CHEBI:33019"/>
        <dbReference type="ChEBI" id="CHEBI:57692"/>
        <dbReference type="ChEBI" id="CHEBI:58210"/>
        <dbReference type="EC" id="2.7.7.2"/>
    </reaction>
</comment>
<evidence type="ECO:0000256" key="12">
    <source>
        <dbReference type="ARBA" id="ARBA00049494"/>
    </source>
</evidence>
<dbReference type="InterPro" id="IPR014729">
    <property type="entry name" value="Rossmann-like_a/b/a_fold"/>
</dbReference>
<keyword evidence="6" id="KW-0548">Nucleotidyltransferase</keyword>
<dbReference type="RefSeq" id="XP_064765602.1">
    <property type="nucleotide sequence ID" value="XM_064913731.1"/>
</dbReference>
<dbReference type="GeneID" id="90039243"/>
<evidence type="ECO:0000256" key="1">
    <source>
        <dbReference type="ARBA" id="ARBA00004726"/>
    </source>
</evidence>
<comment type="caution">
    <text evidence="14">The sequence shown here is derived from an EMBL/GenBank/DDBJ whole genome shotgun (WGS) entry which is preliminary data.</text>
</comment>
<proteinExistence type="predicted"/>
<dbReference type="EMBL" id="JBBJBU010000016">
    <property type="protein sequence ID" value="KAK7202569.1"/>
    <property type="molecule type" value="Genomic_DNA"/>
</dbReference>
<name>A0ABR1EY85_9ASCO</name>
<evidence type="ECO:0000256" key="5">
    <source>
        <dbReference type="ARBA" id="ARBA00022679"/>
    </source>
</evidence>
<evidence type="ECO:0000256" key="9">
    <source>
        <dbReference type="ARBA" id="ARBA00022840"/>
    </source>
</evidence>
<reference evidence="14 15" key="1">
    <citation type="submission" date="2024-03" db="EMBL/GenBank/DDBJ databases">
        <title>Genome-scale model development and genomic sequencing of the oleaginous clade Lipomyces.</title>
        <authorList>
            <consortium name="Lawrence Berkeley National Laboratory"/>
            <person name="Czajka J.J."/>
            <person name="Han Y."/>
            <person name="Kim J."/>
            <person name="Mondo S.J."/>
            <person name="Hofstad B.A."/>
            <person name="Robles A."/>
            <person name="Haridas S."/>
            <person name="Riley R."/>
            <person name="LaButti K."/>
            <person name="Pangilinan J."/>
            <person name="Andreopoulos W."/>
            <person name="Lipzen A."/>
            <person name="Yan J."/>
            <person name="Wang M."/>
            <person name="Ng V."/>
            <person name="Grigoriev I.V."/>
            <person name="Spatafora J.W."/>
            <person name="Magnuson J.K."/>
            <person name="Baker S.E."/>
            <person name="Pomraning K.R."/>
        </authorList>
    </citation>
    <scope>NUCLEOTIDE SEQUENCE [LARGE SCALE GENOMIC DNA]</scope>
    <source>
        <strain evidence="14 15">Phaff 52-87</strain>
    </source>
</reference>
<organism evidence="14 15">
    <name type="scientific">Myxozyma melibiosi</name>
    <dbReference type="NCBI Taxonomy" id="54550"/>
    <lineage>
        <taxon>Eukaryota</taxon>
        <taxon>Fungi</taxon>
        <taxon>Dikarya</taxon>
        <taxon>Ascomycota</taxon>
        <taxon>Saccharomycotina</taxon>
        <taxon>Lipomycetes</taxon>
        <taxon>Lipomycetales</taxon>
        <taxon>Lipomycetaceae</taxon>
        <taxon>Myxozyma</taxon>
    </lineage>
</organism>
<keyword evidence="9" id="KW-0067">ATP-binding</keyword>
<keyword evidence="15" id="KW-1185">Reference proteome</keyword>
<keyword evidence="4" id="KW-0288">FMN</keyword>
<dbReference type="Pfam" id="PF01507">
    <property type="entry name" value="PAPS_reduct"/>
    <property type="match status" value="1"/>
</dbReference>
<feature type="domain" description="Phosphoadenosine phosphosulphate reductase" evidence="13">
    <location>
        <begin position="70"/>
        <end position="143"/>
    </location>
</feature>
<dbReference type="SUPFAM" id="SSF52402">
    <property type="entry name" value="Adenine nucleotide alpha hydrolases-like"/>
    <property type="match status" value="1"/>
</dbReference>
<accession>A0ABR1EY85</accession>
<dbReference type="Gene3D" id="3.40.50.620">
    <property type="entry name" value="HUPs"/>
    <property type="match status" value="1"/>
</dbReference>